<gene>
    <name evidence="3" type="ORF">Q9K02_00015</name>
</gene>
<dbReference type="InterPro" id="IPR011990">
    <property type="entry name" value="TPR-like_helical_dom_sf"/>
</dbReference>
<evidence type="ECO:0000313" key="3">
    <source>
        <dbReference type="EMBL" id="MDP4573519.1"/>
    </source>
</evidence>
<dbReference type="EMBL" id="JAVAIM010000001">
    <property type="protein sequence ID" value="MDP4573519.1"/>
    <property type="molecule type" value="Genomic_DNA"/>
</dbReference>
<keyword evidence="1" id="KW-0802">TPR repeat</keyword>
<dbReference type="Gene3D" id="1.25.40.10">
    <property type="entry name" value="Tetratricopeptide repeat domain"/>
    <property type="match status" value="1"/>
</dbReference>
<organism evidence="3 4">
    <name type="scientific">Qipengyuania profundimaris</name>
    <dbReference type="NCBI Taxonomy" id="3067652"/>
    <lineage>
        <taxon>Bacteria</taxon>
        <taxon>Pseudomonadati</taxon>
        <taxon>Pseudomonadota</taxon>
        <taxon>Alphaproteobacteria</taxon>
        <taxon>Sphingomonadales</taxon>
        <taxon>Erythrobacteraceae</taxon>
        <taxon>Qipengyuania</taxon>
    </lineage>
</organism>
<dbReference type="PROSITE" id="PS51257">
    <property type="entry name" value="PROKAR_LIPOPROTEIN"/>
    <property type="match status" value="1"/>
</dbReference>
<sequence>MTKIAKFGTIAVAAMLLAGCQSSPFSGWGFAKKQNKRPAAEAPPEIVGAQLIEEGRAQLRDGHISAAVATLRLARLDPATAAAAENGLGVAYAKLGRFDIADRYFRAAVARDPQDMRFTANLLRLQRHVMLARKATGPAERVAAAPAPKTDPAPLAMRPHRISDGIVKIATREQLGEGPKMTVAFLEKPSLERETKAEPELQDEQTSATDLGSEDEGKQKLVSFTQ</sequence>
<comment type="caution">
    <text evidence="3">The sequence shown here is derived from an EMBL/GenBank/DDBJ whole genome shotgun (WGS) entry which is preliminary data.</text>
</comment>
<accession>A0ABT9HK38</accession>
<evidence type="ECO:0000313" key="4">
    <source>
        <dbReference type="Proteomes" id="UP001240639"/>
    </source>
</evidence>
<name>A0ABT9HK38_9SPHN</name>
<dbReference type="SMART" id="SM00028">
    <property type="entry name" value="TPR"/>
    <property type="match status" value="1"/>
</dbReference>
<feature type="region of interest" description="Disordered" evidence="2">
    <location>
        <begin position="187"/>
        <end position="226"/>
    </location>
</feature>
<evidence type="ECO:0008006" key="5">
    <source>
        <dbReference type="Google" id="ProtNLM"/>
    </source>
</evidence>
<dbReference type="RefSeq" id="WP_305931021.1">
    <property type="nucleotide sequence ID" value="NZ_JAVAIM010000001.1"/>
</dbReference>
<protein>
    <recommendedName>
        <fullName evidence="5">Tetratricopeptide repeat protein</fullName>
    </recommendedName>
</protein>
<feature type="repeat" description="TPR" evidence="1">
    <location>
        <begin position="82"/>
        <end position="115"/>
    </location>
</feature>
<dbReference type="Proteomes" id="UP001240639">
    <property type="component" value="Unassembled WGS sequence"/>
</dbReference>
<evidence type="ECO:0000256" key="2">
    <source>
        <dbReference type="SAM" id="MobiDB-lite"/>
    </source>
</evidence>
<dbReference type="SUPFAM" id="SSF48452">
    <property type="entry name" value="TPR-like"/>
    <property type="match status" value="1"/>
</dbReference>
<evidence type="ECO:0000256" key="1">
    <source>
        <dbReference type="PROSITE-ProRule" id="PRU00339"/>
    </source>
</evidence>
<proteinExistence type="predicted"/>
<dbReference type="InterPro" id="IPR019734">
    <property type="entry name" value="TPR_rpt"/>
</dbReference>
<dbReference type="PROSITE" id="PS50005">
    <property type="entry name" value="TPR"/>
    <property type="match status" value="1"/>
</dbReference>
<reference evidence="3 4" key="1">
    <citation type="submission" date="2023-08" db="EMBL/GenBank/DDBJ databases">
        <title>genomic of G39.</title>
        <authorList>
            <person name="Wang Y."/>
        </authorList>
    </citation>
    <scope>NUCLEOTIDE SEQUENCE [LARGE SCALE GENOMIC DNA]</scope>
    <source>
        <strain evidence="3 4">G39</strain>
    </source>
</reference>
<feature type="compositionally biased region" description="Basic and acidic residues" evidence="2">
    <location>
        <begin position="189"/>
        <end position="199"/>
    </location>
</feature>
<keyword evidence="4" id="KW-1185">Reference proteome</keyword>